<evidence type="ECO:0000256" key="7">
    <source>
        <dbReference type="SAM" id="Phobius"/>
    </source>
</evidence>
<feature type="compositionally biased region" description="Basic residues" evidence="6">
    <location>
        <begin position="623"/>
        <end position="638"/>
    </location>
</feature>
<reference evidence="9" key="1">
    <citation type="submission" date="2020-03" db="EMBL/GenBank/DDBJ databases">
        <title>Relaxed selection underlies rapid genomic changes in the transitions from sociality to social parasitism in ants.</title>
        <authorList>
            <person name="Bi X."/>
        </authorList>
    </citation>
    <scope>NUCLEOTIDE SEQUENCE</scope>
    <source>
        <strain evidence="9">BGI-DK2014a</strain>
        <tissue evidence="9">Whole body</tissue>
    </source>
</reference>
<feature type="transmembrane region" description="Helical" evidence="7">
    <location>
        <begin position="219"/>
        <end position="244"/>
    </location>
</feature>
<comment type="similarity">
    <text evidence="2">Belongs to the DRAM/TMEM150 family.</text>
</comment>
<proteinExistence type="inferred from homology"/>
<feature type="transmembrane region" description="Helical" evidence="7">
    <location>
        <begin position="396"/>
        <end position="417"/>
    </location>
</feature>
<dbReference type="InterPro" id="IPR050911">
    <property type="entry name" value="DRAM/TMEM150_Autophagy_Mod"/>
</dbReference>
<feature type="transmembrane region" description="Helical" evidence="7">
    <location>
        <begin position="151"/>
        <end position="180"/>
    </location>
</feature>
<evidence type="ECO:0000256" key="4">
    <source>
        <dbReference type="ARBA" id="ARBA00022989"/>
    </source>
</evidence>
<feature type="compositionally biased region" description="Basic and acidic residues" evidence="6">
    <location>
        <begin position="855"/>
        <end position="889"/>
    </location>
</feature>
<name>A0A836FQ39_9HYME</name>
<feature type="region of interest" description="Disordered" evidence="6">
    <location>
        <begin position="779"/>
        <end position="810"/>
    </location>
</feature>
<evidence type="ECO:0000256" key="1">
    <source>
        <dbReference type="ARBA" id="ARBA00004127"/>
    </source>
</evidence>
<dbReference type="Proteomes" id="UP000669903">
    <property type="component" value="Unassembled WGS sequence"/>
</dbReference>
<evidence type="ECO:0000313" key="9">
    <source>
        <dbReference type="EMBL" id="KAG5343593.1"/>
    </source>
</evidence>
<feature type="region of interest" description="Disordered" evidence="6">
    <location>
        <begin position="964"/>
        <end position="1012"/>
    </location>
</feature>
<feature type="compositionally biased region" description="Acidic residues" evidence="6">
    <location>
        <begin position="675"/>
        <end position="701"/>
    </location>
</feature>
<comment type="subcellular location">
    <subcellularLocation>
        <location evidence="1">Endomembrane system</location>
        <topology evidence="1">Multi-pass membrane protein</topology>
    </subcellularLocation>
</comment>
<feature type="compositionally biased region" description="Acidic residues" evidence="6">
    <location>
        <begin position="967"/>
        <end position="985"/>
    </location>
</feature>
<protein>
    <submittedName>
        <fullName evidence="9">DRAM2 protein</fullName>
    </submittedName>
</protein>
<feature type="compositionally biased region" description="Basic and acidic residues" evidence="6">
    <location>
        <begin position="1249"/>
        <end position="1263"/>
    </location>
</feature>
<evidence type="ECO:0000256" key="6">
    <source>
        <dbReference type="SAM" id="MobiDB-lite"/>
    </source>
</evidence>
<feature type="region of interest" description="Disordered" evidence="6">
    <location>
        <begin position="1212"/>
        <end position="1277"/>
    </location>
</feature>
<feature type="compositionally biased region" description="Basic and acidic residues" evidence="6">
    <location>
        <begin position="793"/>
        <end position="804"/>
    </location>
</feature>
<evidence type="ECO:0000259" key="8">
    <source>
        <dbReference type="Pfam" id="PF10277"/>
    </source>
</evidence>
<keyword evidence="10" id="KW-1185">Reference proteome</keyword>
<dbReference type="InterPro" id="IPR019402">
    <property type="entry name" value="CWH43_N"/>
</dbReference>
<dbReference type="PANTHER" id="PTHR21324:SF2">
    <property type="entry name" value="EG:22E5.9 PROTEIN"/>
    <property type="match status" value="1"/>
</dbReference>
<feature type="non-terminal residue" evidence="9">
    <location>
        <position position="1"/>
    </location>
</feature>
<sequence>MAYGKLHVLPLSLFILIPVTFVITYTISVQWDHVVPGFPYISETGTLSPESCIFAQCLNIAALLLGCCVYIRHRQVLQWQIERGHDLVDKKVIAVTTCCGILACFGLDILANFQEARVIAAHMIGAMTCFSAGTLYFCLQTYLSYKMIPAVNGIIIVYLRAILSALTLILTIATIIPGYISMSEFQDNSNIFLKNSSNQNITYYAGNDYKKWLPADGGWGWHVASTICEWILAIVYCAFLLTFVPEFRLINFEDPVVTLIYLDKIENSTTSDKPEGITPQDTGVDRRRRRLTQRLHIEIMEKQEFFANLQYLPIAVFISLPTVFISTYVIAVLLGHVEAGFPYISDTATYAPESSIFSQAVNLITILMGFAIYIRYSQVKECISSESPTDSLLAKWNYWALIFGLMSTAGLSIVANFQETSVIIVHLIGAFLCFGGGTAYFWTQAVCSFCLYPSGCSLRVAQLRTALSTFCTVCFIVIVITGVLAHSAYKGTNPRKWNKEDGGWELHVVSTITEWLCAIAFCTYILTFTEEFRDIRIIPPKIIYFNAVKNILCRGASYVNLLSHLPVDTPCPGYRYRESRDNLLDEAAPLVATTPPALHNNAERNSDVLCPVEIHVHDPTIRERRRRSINHHTEKRHQRIDVEGSSKRWIDLDENVLDGYILIDDRNLGPSVPEIDGEELPYPEDATDDDDDEDDGNQDEDTNSHGRFKWSIYDRSKRINSKQYQSDFEFGMTYPLANSHGNAYQDSSSHSKYAELYSRHQSARNNLEMARGLDTSSYTIANSHGEHGNPAADIRDRGYRESSKNDNLTLDTSTDMNYEIANSHSNYRVFYDSQTQHQAMMPPWSSELWSENRREEVHVTQEESKVNITKKQDNEKYEVSMNQSEKKDEPDSETTCDIEQCLVQIEESLLNIEQNLLHVQDLDIPELRNLLYKSPSIERSLYEVQDLLYADGIVPAVIPRNKSMSLDSDEEEENEEEEEVEEEEVWVSQNTTIKDNDNEDGNAGAPVVNNSNEECSDIINVDQHNPSRSDDDHCTDESNVLIEEKKDSNSQIYSKKNFVLNSLGKTLPRKIALDEVKENIRLCSSEPEEPGTTIDYNLNSAYVEKKSLFRDKWHSRASSLDENSIFQNSELGDKQENEPSLQDVFLMVTGSRRLAVNAKALSEGTLQTNKKKHDRRGSHEEKLLQAVEATAADFRKKLESFASQRRSILHKQKRITPKLAKEVSDNVTSRSKEKSPTKPKRAIATTAKIQDKDNGADKNTNCDKRKRKKISGKNQGASENALVPSKLISLSLSLLLAALLQAVRCLTDLVEDAFRSVSYDRSGLLQ</sequence>
<keyword evidence="5 7" id="KW-0472">Membrane</keyword>
<feature type="transmembrane region" description="Helical" evidence="7">
    <location>
        <begin position="506"/>
        <end position="526"/>
    </location>
</feature>
<evidence type="ECO:0000256" key="2">
    <source>
        <dbReference type="ARBA" id="ARBA00006565"/>
    </source>
</evidence>
<keyword evidence="3 7" id="KW-0812">Transmembrane</keyword>
<dbReference type="PANTHER" id="PTHR21324">
    <property type="entry name" value="FASTING-INDUCIBLE INTEGRAL MEMBRANE PROTEIN TM6P1-RELATED"/>
    <property type="match status" value="1"/>
</dbReference>
<accession>A0A836FQ39</accession>
<feature type="transmembrane region" description="Helical" evidence="7">
    <location>
        <begin position="423"/>
        <end position="442"/>
    </location>
</feature>
<evidence type="ECO:0000256" key="3">
    <source>
        <dbReference type="ARBA" id="ARBA00022692"/>
    </source>
</evidence>
<feature type="transmembrane region" description="Helical" evidence="7">
    <location>
        <begin position="311"/>
        <end position="336"/>
    </location>
</feature>
<feature type="domain" description="CWH43-like N-terminal" evidence="8">
    <location>
        <begin position="309"/>
        <end position="534"/>
    </location>
</feature>
<evidence type="ECO:0000256" key="5">
    <source>
        <dbReference type="ARBA" id="ARBA00023136"/>
    </source>
</evidence>
<feature type="region of interest" description="Disordered" evidence="6">
    <location>
        <begin position="623"/>
        <end position="642"/>
    </location>
</feature>
<feature type="non-terminal residue" evidence="9">
    <location>
        <position position="1326"/>
    </location>
</feature>
<feature type="transmembrane region" description="Helical" evidence="7">
    <location>
        <begin position="119"/>
        <end position="139"/>
    </location>
</feature>
<feature type="compositionally biased region" description="Basic and acidic residues" evidence="6">
    <location>
        <begin position="1219"/>
        <end position="1236"/>
    </location>
</feature>
<comment type="caution">
    <text evidence="9">The sequence shown here is derived from an EMBL/GenBank/DDBJ whole genome shotgun (WGS) entry which is preliminary data.</text>
</comment>
<dbReference type="EMBL" id="JAANIC010002949">
    <property type="protein sequence ID" value="KAG5343593.1"/>
    <property type="molecule type" value="Genomic_DNA"/>
</dbReference>
<keyword evidence="4 7" id="KW-1133">Transmembrane helix</keyword>
<feature type="transmembrane region" description="Helical" evidence="7">
    <location>
        <begin position="53"/>
        <end position="71"/>
    </location>
</feature>
<evidence type="ECO:0000313" key="10">
    <source>
        <dbReference type="Proteomes" id="UP000669903"/>
    </source>
</evidence>
<dbReference type="Pfam" id="PF10277">
    <property type="entry name" value="Frag1"/>
    <property type="match status" value="2"/>
</dbReference>
<gene>
    <name evidence="9" type="primary">Dram2</name>
    <name evidence="9" type="ORF">G6Z76_0002689</name>
</gene>
<feature type="transmembrane region" description="Helical" evidence="7">
    <location>
        <begin position="92"/>
        <end position="113"/>
    </location>
</feature>
<feature type="region of interest" description="Disordered" evidence="6">
    <location>
        <begin position="855"/>
        <end position="893"/>
    </location>
</feature>
<feature type="region of interest" description="Disordered" evidence="6">
    <location>
        <begin position="667"/>
        <end position="706"/>
    </location>
</feature>
<dbReference type="GO" id="GO:0012505">
    <property type="term" value="C:endomembrane system"/>
    <property type="evidence" value="ECO:0007669"/>
    <property type="project" value="UniProtKB-SubCell"/>
</dbReference>
<feature type="transmembrane region" description="Helical" evidence="7">
    <location>
        <begin position="7"/>
        <end position="27"/>
    </location>
</feature>
<feature type="domain" description="CWH43-like N-terminal" evidence="8">
    <location>
        <begin position="7"/>
        <end position="248"/>
    </location>
</feature>
<organism evidence="9 10">
    <name type="scientific">Acromyrmex charruanus</name>
    <dbReference type="NCBI Taxonomy" id="2715315"/>
    <lineage>
        <taxon>Eukaryota</taxon>
        <taxon>Metazoa</taxon>
        <taxon>Ecdysozoa</taxon>
        <taxon>Arthropoda</taxon>
        <taxon>Hexapoda</taxon>
        <taxon>Insecta</taxon>
        <taxon>Pterygota</taxon>
        <taxon>Neoptera</taxon>
        <taxon>Endopterygota</taxon>
        <taxon>Hymenoptera</taxon>
        <taxon>Apocrita</taxon>
        <taxon>Aculeata</taxon>
        <taxon>Formicoidea</taxon>
        <taxon>Formicidae</taxon>
        <taxon>Myrmicinae</taxon>
        <taxon>Acromyrmex</taxon>
    </lineage>
</organism>
<feature type="transmembrane region" description="Helical" evidence="7">
    <location>
        <begin position="463"/>
        <end position="486"/>
    </location>
</feature>